<dbReference type="AlphaFoldDB" id="A0A4Y2UZL0"/>
<reference evidence="1 2" key="1">
    <citation type="journal article" date="2019" name="Sci. Rep.">
        <title>Orb-weaving spider Araneus ventricosus genome elucidates the spidroin gene catalogue.</title>
        <authorList>
            <person name="Kono N."/>
            <person name="Nakamura H."/>
            <person name="Ohtoshi R."/>
            <person name="Moran D.A.P."/>
            <person name="Shinohara A."/>
            <person name="Yoshida Y."/>
            <person name="Fujiwara M."/>
            <person name="Mori M."/>
            <person name="Tomita M."/>
            <person name="Arakawa K."/>
        </authorList>
    </citation>
    <scope>NUCLEOTIDE SEQUENCE [LARGE SCALE GENOMIC DNA]</scope>
</reference>
<dbReference type="EMBL" id="BGPR01042031">
    <property type="protein sequence ID" value="GBO18415.1"/>
    <property type="molecule type" value="Genomic_DNA"/>
</dbReference>
<comment type="caution">
    <text evidence="1">The sequence shown here is derived from an EMBL/GenBank/DDBJ whole genome shotgun (WGS) entry which is preliminary data.</text>
</comment>
<name>A0A4Y2UZL0_ARAVE</name>
<keyword evidence="2" id="KW-1185">Reference proteome</keyword>
<organism evidence="1 2">
    <name type="scientific">Araneus ventricosus</name>
    <name type="common">Orbweaver spider</name>
    <name type="synonym">Epeira ventricosa</name>
    <dbReference type="NCBI Taxonomy" id="182803"/>
    <lineage>
        <taxon>Eukaryota</taxon>
        <taxon>Metazoa</taxon>
        <taxon>Ecdysozoa</taxon>
        <taxon>Arthropoda</taxon>
        <taxon>Chelicerata</taxon>
        <taxon>Arachnida</taxon>
        <taxon>Araneae</taxon>
        <taxon>Araneomorphae</taxon>
        <taxon>Entelegynae</taxon>
        <taxon>Araneoidea</taxon>
        <taxon>Araneidae</taxon>
        <taxon>Araneus</taxon>
    </lineage>
</organism>
<proteinExistence type="predicted"/>
<dbReference type="Proteomes" id="UP000499080">
    <property type="component" value="Unassembled WGS sequence"/>
</dbReference>
<feature type="non-terminal residue" evidence="1">
    <location>
        <position position="1"/>
    </location>
</feature>
<gene>
    <name evidence="1" type="ORF">AVEN_170015_1</name>
</gene>
<evidence type="ECO:0000313" key="2">
    <source>
        <dbReference type="Proteomes" id="UP000499080"/>
    </source>
</evidence>
<evidence type="ECO:0000313" key="1">
    <source>
        <dbReference type="EMBL" id="GBO18415.1"/>
    </source>
</evidence>
<protein>
    <submittedName>
        <fullName evidence="1">Uncharacterized protein</fullName>
    </submittedName>
</protein>
<dbReference type="OrthoDB" id="5919228at2759"/>
<sequence>AVEQWINEDSALECFEVLSDDDTVDSRLTGSRIIRDDTPPKRKRRLGPLECAGRPHSSQPFLLYWTFPARLQLDCSENVDEEAVEQRINEDSTLECFEVSSTDDIVSRVTCGSEETRNFEECPESEEENLVTRQKLSHCDALVHTEALLDYLEQEDESTPAEKLILRNLRSIIRRRENEKQKQTSIISFFTKQ</sequence>
<accession>A0A4Y2UZL0</accession>